<dbReference type="InterPro" id="IPR057326">
    <property type="entry name" value="KR_dom"/>
</dbReference>
<dbReference type="InterPro" id="IPR036291">
    <property type="entry name" value="NAD(P)-bd_dom_sf"/>
</dbReference>
<comment type="similarity">
    <text evidence="1">Belongs to the short-chain dehydrogenases/reductases (SDR) family.</text>
</comment>
<name>F2JW83_MARM1</name>
<dbReference type="KEGG" id="mme:Marme_0167"/>
<dbReference type="Proteomes" id="UP000001062">
    <property type="component" value="Chromosome"/>
</dbReference>
<dbReference type="PANTHER" id="PTHR43639:SF1">
    <property type="entry name" value="SHORT-CHAIN DEHYDROGENASE_REDUCTASE FAMILY PROTEIN"/>
    <property type="match status" value="1"/>
</dbReference>
<dbReference type="SUPFAM" id="SSF51735">
    <property type="entry name" value="NAD(P)-binding Rossmann-fold domains"/>
    <property type="match status" value="1"/>
</dbReference>
<reference evidence="4 5" key="1">
    <citation type="journal article" date="2012" name="Stand. Genomic Sci.">
        <title>Complete genome sequence of the melanogenic marine bacterium Marinomonas mediterranea type strain (MMB-1(T)).</title>
        <authorList>
            <person name="Lucas-Elio P."/>
            <person name="Goodwin L."/>
            <person name="Woyke T."/>
            <person name="Pitluck S."/>
            <person name="Nolan M."/>
            <person name="Kyrpides N.C."/>
            <person name="Detter J.C."/>
            <person name="Copeland A."/>
            <person name="Teshima H."/>
            <person name="Bruce D."/>
            <person name="Detter C."/>
            <person name="Tapia R."/>
            <person name="Han S."/>
            <person name="Land M.L."/>
            <person name="Ivanova N."/>
            <person name="Mikhailova N."/>
            <person name="Johnston A.W."/>
            <person name="Sanchez-Amat A."/>
        </authorList>
    </citation>
    <scope>NUCLEOTIDE SEQUENCE [LARGE SCALE GENOMIC DNA]</scope>
    <source>
        <strain evidence="5">ATCC 700492 / JCM 21426 / NBRC 103028 / MMB-1</strain>
    </source>
</reference>
<dbReference type="STRING" id="717774.Marme_0167"/>
<dbReference type="PRINTS" id="PR00080">
    <property type="entry name" value="SDRFAMILY"/>
</dbReference>
<feature type="domain" description="Ketoreductase" evidence="3">
    <location>
        <begin position="4"/>
        <end position="211"/>
    </location>
</feature>
<evidence type="ECO:0000256" key="2">
    <source>
        <dbReference type="ARBA" id="ARBA00023002"/>
    </source>
</evidence>
<dbReference type="OrthoDB" id="20590at2"/>
<dbReference type="EC" id="1.1.1.100" evidence="4"/>
<dbReference type="PROSITE" id="PS00061">
    <property type="entry name" value="ADH_SHORT"/>
    <property type="match status" value="1"/>
</dbReference>
<dbReference type="SMART" id="SM00822">
    <property type="entry name" value="PKS_KR"/>
    <property type="match status" value="1"/>
</dbReference>
<protein>
    <submittedName>
        <fullName evidence="4">3-oxoacyl-(Acyl-carrier-protein) reductase</fullName>
        <ecNumber evidence="4">1.1.1.100</ecNumber>
    </submittedName>
</protein>
<dbReference type="GO" id="GO:0004316">
    <property type="term" value="F:3-oxoacyl-[acyl-carrier-protein] reductase (NADPH) activity"/>
    <property type="evidence" value="ECO:0007669"/>
    <property type="project" value="UniProtKB-EC"/>
</dbReference>
<dbReference type="Pfam" id="PF13561">
    <property type="entry name" value="adh_short_C2"/>
    <property type="match status" value="1"/>
</dbReference>
<evidence type="ECO:0000256" key="1">
    <source>
        <dbReference type="ARBA" id="ARBA00006484"/>
    </source>
</evidence>
<dbReference type="eggNOG" id="COG1028">
    <property type="taxonomic scope" value="Bacteria"/>
</dbReference>
<evidence type="ECO:0000313" key="4">
    <source>
        <dbReference type="EMBL" id="ADZ89471.1"/>
    </source>
</evidence>
<dbReference type="AlphaFoldDB" id="F2JW83"/>
<dbReference type="CDD" id="cd05233">
    <property type="entry name" value="SDR_c"/>
    <property type="match status" value="1"/>
</dbReference>
<dbReference type="PANTHER" id="PTHR43639">
    <property type="entry name" value="OXIDOREDUCTASE, SHORT-CHAIN DEHYDROGENASE/REDUCTASE FAMILY (AFU_ORTHOLOGUE AFUA_5G02870)"/>
    <property type="match status" value="1"/>
</dbReference>
<dbReference type="EMBL" id="CP002583">
    <property type="protein sequence ID" value="ADZ89471.1"/>
    <property type="molecule type" value="Genomic_DNA"/>
</dbReference>
<gene>
    <name evidence="4" type="ordered locus">Marme_0167</name>
</gene>
<evidence type="ECO:0000259" key="3">
    <source>
        <dbReference type="SMART" id="SM00822"/>
    </source>
</evidence>
<dbReference type="FunFam" id="3.40.50.720:FF:000084">
    <property type="entry name" value="Short-chain dehydrogenase reductase"/>
    <property type="match status" value="1"/>
</dbReference>
<dbReference type="InterPro" id="IPR002347">
    <property type="entry name" value="SDR_fam"/>
</dbReference>
<dbReference type="PATRIC" id="fig|717774.3.peg.171"/>
<organism evidence="4 5">
    <name type="scientific">Marinomonas mediterranea (strain ATCC 700492 / JCM 21426 / NBRC 103028 / MMB-1)</name>
    <dbReference type="NCBI Taxonomy" id="717774"/>
    <lineage>
        <taxon>Bacteria</taxon>
        <taxon>Pseudomonadati</taxon>
        <taxon>Pseudomonadota</taxon>
        <taxon>Gammaproteobacteria</taxon>
        <taxon>Oceanospirillales</taxon>
        <taxon>Oceanospirillaceae</taxon>
        <taxon>Marinomonas</taxon>
    </lineage>
</organism>
<proteinExistence type="inferred from homology"/>
<dbReference type="InterPro" id="IPR020904">
    <property type="entry name" value="Sc_DH/Rdtase_CS"/>
</dbReference>
<evidence type="ECO:0000313" key="5">
    <source>
        <dbReference type="Proteomes" id="UP000001062"/>
    </source>
</evidence>
<accession>F2JW83</accession>
<dbReference type="RefSeq" id="WP_013659378.1">
    <property type="nucleotide sequence ID" value="NC_015276.1"/>
</dbReference>
<keyword evidence="2 4" id="KW-0560">Oxidoreductase</keyword>
<dbReference type="PRINTS" id="PR00081">
    <property type="entry name" value="GDHRDH"/>
</dbReference>
<dbReference type="HOGENOM" id="CLU_010194_1_3_6"/>
<keyword evidence="5" id="KW-1185">Reference proteome</keyword>
<sequence length="249" mass="26609">MTQPLLLITGASRGIGEATAFKAAQVGWHVIINYKQSRDAAFALQQRIVSIGGRADCIQADVSSSEAVRAMFTKIEAEFGRLSGLVNNAGILEQQMPFTDTDLDRWQRVFNTNVIGTMLCSKEAYKHMSPKHGGNGGAIVNVSSLASVTGSPFEYVDYATSKGAIDTFTKGFAKEVASEGIRVNAVRPGFIDTDMHASGGEPDRLNRLAPSIPMQRGGTAEEVANAIIWLLSDEASYTSGTFLDVAGGR</sequence>
<dbReference type="Gene3D" id="3.40.50.720">
    <property type="entry name" value="NAD(P)-binding Rossmann-like Domain"/>
    <property type="match status" value="1"/>
</dbReference>